<evidence type="ECO:0000256" key="3">
    <source>
        <dbReference type="RuleBase" id="RU003616"/>
    </source>
</evidence>
<keyword evidence="6" id="KW-1185">Reference proteome</keyword>
<evidence type="ECO:0000313" key="5">
    <source>
        <dbReference type="EMBL" id="GAA0646209.1"/>
    </source>
</evidence>
<accession>A0AAV3SZ65</accession>
<dbReference type="Pfam" id="PF00011">
    <property type="entry name" value="HSP20"/>
    <property type="match status" value="1"/>
</dbReference>
<name>A0AAV3SZ65_9EURY</name>
<reference evidence="5 6" key="1">
    <citation type="journal article" date="2019" name="Int. J. Syst. Evol. Microbiol.">
        <title>The Global Catalogue of Microorganisms (GCM) 10K type strain sequencing project: providing services to taxonomists for standard genome sequencing and annotation.</title>
        <authorList>
            <consortium name="The Broad Institute Genomics Platform"/>
            <consortium name="The Broad Institute Genome Sequencing Center for Infectious Disease"/>
            <person name="Wu L."/>
            <person name="Ma J."/>
        </authorList>
    </citation>
    <scope>NUCLEOTIDE SEQUENCE [LARGE SCALE GENOMIC DNA]</scope>
    <source>
        <strain evidence="5 6">JCM 16327</strain>
    </source>
</reference>
<proteinExistence type="inferred from homology"/>
<dbReference type="SUPFAM" id="SSF49764">
    <property type="entry name" value="HSP20-like chaperones"/>
    <property type="match status" value="1"/>
</dbReference>
<evidence type="ECO:0000256" key="2">
    <source>
        <dbReference type="PROSITE-ProRule" id="PRU00285"/>
    </source>
</evidence>
<evidence type="ECO:0000256" key="1">
    <source>
        <dbReference type="ARBA" id="ARBA00023016"/>
    </source>
</evidence>
<sequence length="129" mass="14053">MPVGFFDPAREHVRMTGFRDALRDLPDAVSVDLLESEDAYRVVIDVPGATGDTTDVRVEDGVLRVEARREKDVPEGFSYQREDRALFLDAELPLPPDATDADATAALDGGVLTVTLPKAGRGREIEIEG</sequence>
<organism evidence="5 6">
    <name type="scientific">Salarchaeum japonicum</name>
    <dbReference type="NCBI Taxonomy" id="555573"/>
    <lineage>
        <taxon>Archaea</taxon>
        <taxon>Methanobacteriati</taxon>
        <taxon>Methanobacteriota</taxon>
        <taxon>Stenosarchaea group</taxon>
        <taxon>Halobacteria</taxon>
        <taxon>Halobacteriales</taxon>
        <taxon>Halobacteriaceae</taxon>
    </lineage>
</organism>
<keyword evidence="1" id="KW-0346">Stress response</keyword>
<comment type="similarity">
    <text evidence="2 3">Belongs to the small heat shock protein (HSP20) family.</text>
</comment>
<dbReference type="Proteomes" id="UP001500194">
    <property type="component" value="Unassembled WGS sequence"/>
</dbReference>
<dbReference type="AlphaFoldDB" id="A0AAV3SZ65"/>
<dbReference type="Gene3D" id="2.60.40.790">
    <property type="match status" value="1"/>
</dbReference>
<dbReference type="CDD" id="cd06464">
    <property type="entry name" value="ACD_sHsps-like"/>
    <property type="match status" value="1"/>
</dbReference>
<dbReference type="EMBL" id="BAAADU010000002">
    <property type="protein sequence ID" value="GAA0646209.1"/>
    <property type="molecule type" value="Genomic_DNA"/>
</dbReference>
<dbReference type="InterPro" id="IPR002068">
    <property type="entry name" value="A-crystallin/Hsp20_dom"/>
</dbReference>
<dbReference type="PROSITE" id="PS01031">
    <property type="entry name" value="SHSP"/>
    <property type="match status" value="1"/>
</dbReference>
<dbReference type="GO" id="GO:0009408">
    <property type="term" value="P:response to heat"/>
    <property type="evidence" value="ECO:0007669"/>
    <property type="project" value="InterPro"/>
</dbReference>
<dbReference type="PANTHER" id="PTHR46733">
    <property type="entry name" value="26.5 KDA HEAT SHOCK PROTEIN, MITOCHONDRIAL"/>
    <property type="match status" value="1"/>
</dbReference>
<feature type="domain" description="SHSP" evidence="4">
    <location>
        <begin position="20"/>
        <end position="129"/>
    </location>
</feature>
<evidence type="ECO:0000313" key="6">
    <source>
        <dbReference type="Proteomes" id="UP001500194"/>
    </source>
</evidence>
<dbReference type="InterPro" id="IPR044587">
    <property type="entry name" value="HSP21-like"/>
</dbReference>
<dbReference type="InterPro" id="IPR008978">
    <property type="entry name" value="HSP20-like_chaperone"/>
</dbReference>
<comment type="caution">
    <text evidence="5">The sequence shown here is derived from an EMBL/GenBank/DDBJ whole genome shotgun (WGS) entry which is preliminary data.</text>
</comment>
<protein>
    <recommendedName>
        <fullName evidence="4">SHSP domain-containing protein</fullName>
    </recommendedName>
</protein>
<evidence type="ECO:0000259" key="4">
    <source>
        <dbReference type="PROSITE" id="PS01031"/>
    </source>
</evidence>
<gene>
    <name evidence="5" type="ORF">GCM10009019_05660</name>
</gene>
<dbReference type="PANTHER" id="PTHR46733:SF4">
    <property type="entry name" value="HEAT SHOCK PROTEIN 21, CHLOROPLASTIC"/>
    <property type="match status" value="1"/>
</dbReference>